<organism evidence="8 9">
    <name type="scientific">Verrucomicrobia subdivision 6 bacterium BACL9 MAG-120507-bin52</name>
    <dbReference type="NCBI Taxonomy" id="1655590"/>
    <lineage>
        <taxon>Bacteria</taxon>
        <taxon>Pseudomonadati</taxon>
        <taxon>Verrucomicrobiota</taxon>
        <taxon>Verrucomicrobiia</taxon>
        <taxon>Verrucomicrobiales</taxon>
        <taxon>Verrucomicrobia subdivision 6</taxon>
    </lineage>
</organism>
<dbReference type="HAMAP" id="MF_01080">
    <property type="entry name" value="TruB_bact"/>
    <property type="match status" value="1"/>
</dbReference>
<dbReference type="SUPFAM" id="SSF55120">
    <property type="entry name" value="Pseudouridine synthase"/>
    <property type="match status" value="1"/>
</dbReference>
<dbReference type="GO" id="GO:0031119">
    <property type="term" value="P:tRNA pseudouridine synthesis"/>
    <property type="evidence" value="ECO:0007669"/>
    <property type="project" value="UniProtKB-UniRule"/>
</dbReference>
<evidence type="ECO:0000256" key="1">
    <source>
        <dbReference type="ARBA" id="ARBA00000385"/>
    </source>
</evidence>
<dbReference type="GO" id="GO:1990481">
    <property type="term" value="P:mRNA pseudouridine synthesis"/>
    <property type="evidence" value="ECO:0007669"/>
    <property type="project" value="TreeGrafter"/>
</dbReference>
<dbReference type="CDD" id="cd02573">
    <property type="entry name" value="PseudoU_synth_EcTruB"/>
    <property type="match status" value="1"/>
</dbReference>
<gene>
    <name evidence="5" type="primary">truB</name>
    <name evidence="8" type="ORF">ABR82_01355</name>
</gene>
<comment type="function">
    <text evidence="5">Responsible for synthesis of pseudouridine from uracil-55 in the psi GC loop of transfer RNAs.</text>
</comment>
<evidence type="ECO:0000256" key="3">
    <source>
        <dbReference type="ARBA" id="ARBA00022694"/>
    </source>
</evidence>
<comment type="catalytic activity">
    <reaction evidence="1 5">
        <text>uridine(55) in tRNA = pseudouridine(55) in tRNA</text>
        <dbReference type="Rhea" id="RHEA:42532"/>
        <dbReference type="Rhea" id="RHEA-COMP:10101"/>
        <dbReference type="Rhea" id="RHEA-COMP:10102"/>
        <dbReference type="ChEBI" id="CHEBI:65314"/>
        <dbReference type="ChEBI" id="CHEBI:65315"/>
        <dbReference type="EC" id="5.4.99.25"/>
    </reaction>
</comment>
<dbReference type="Gene3D" id="3.30.2350.10">
    <property type="entry name" value="Pseudouridine synthase"/>
    <property type="match status" value="1"/>
</dbReference>
<dbReference type="AlphaFoldDB" id="A0A0R2RJB3"/>
<dbReference type="InterPro" id="IPR002501">
    <property type="entry name" value="PsdUridine_synth_N"/>
</dbReference>
<dbReference type="InterPro" id="IPR020103">
    <property type="entry name" value="PsdUridine_synth_cat_dom_sf"/>
</dbReference>
<keyword evidence="4 5" id="KW-0413">Isomerase</keyword>
<dbReference type="GO" id="GO:0003723">
    <property type="term" value="F:RNA binding"/>
    <property type="evidence" value="ECO:0007669"/>
    <property type="project" value="InterPro"/>
</dbReference>
<name>A0A0R2RJB3_9BACT</name>
<dbReference type="InterPro" id="IPR032819">
    <property type="entry name" value="TruB_C"/>
</dbReference>
<evidence type="ECO:0000256" key="5">
    <source>
        <dbReference type="HAMAP-Rule" id="MF_01080"/>
    </source>
</evidence>
<proteinExistence type="inferred from homology"/>
<sequence length="239" mass="26704">MIPQLDGLLLVDKPPGRTSHDIVDFVRRRFHQRKVGHCGTLDPIATGLLMLVVGRATRVQDLLMAEDKEYEGTLKLGETTDTQDAAGKVLESRPVPPLDPPAIQAAFEKFAGEFDQIPPMVSAIKKDGVPLYKLAREGKTIDRPPRRVRIDKYEILEIALPTVRFKIHCTKGFYVRTYCHDLGALLGAGGHMSALIRTRSGNFELSKAVRWADLETAEGVDYLARHLISLPEISRIRRT</sequence>
<feature type="active site" description="Nucleophile" evidence="5">
    <location>
        <position position="42"/>
    </location>
</feature>
<reference evidence="8 9" key="1">
    <citation type="submission" date="2015-10" db="EMBL/GenBank/DDBJ databases">
        <title>Metagenome-Assembled Genomes uncover a global brackish microbiome.</title>
        <authorList>
            <person name="Hugerth L.W."/>
            <person name="Larsson J."/>
            <person name="Alneberg J."/>
            <person name="Lindh M.V."/>
            <person name="Legrand C."/>
            <person name="Pinhassi J."/>
            <person name="Andersson A.F."/>
        </authorList>
    </citation>
    <scope>NUCLEOTIDE SEQUENCE [LARGE SCALE GENOMIC DNA]</scope>
    <source>
        <strain evidence="8">BACL18 MAG-120507-bin52</strain>
    </source>
</reference>
<dbReference type="Pfam" id="PF16198">
    <property type="entry name" value="TruB_C_2"/>
    <property type="match status" value="1"/>
</dbReference>
<evidence type="ECO:0000259" key="6">
    <source>
        <dbReference type="Pfam" id="PF01509"/>
    </source>
</evidence>
<protein>
    <recommendedName>
        <fullName evidence="5">tRNA pseudouridine synthase B</fullName>
        <ecNumber evidence="5">5.4.99.25</ecNumber>
    </recommendedName>
    <alternativeName>
        <fullName evidence="5">tRNA pseudouridine(55) synthase</fullName>
        <shortName evidence="5">Psi55 synthase</shortName>
    </alternativeName>
    <alternativeName>
        <fullName evidence="5">tRNA pseudouridylate synthase</fullName>
    </alternativeName>
    <alternativeName>
        <fullName evidence="5">tRNA-uridine isomerase</fullName>
    </alternativeName>
</protein>
<comment type="caution">
    <text evidence="8">The sequence shown here is derived from an EMBL/GenBank/DDBJ whole genome shotgun (WGS) entry which is preliminary data.</text>
</comment>
<dbReference type="PANTHER" id="PTHR13767:SF2">
    <property type="entry name" value="PSEUDOURIDYLATE SYNTHASE TRUB1"/>
    <property type="match status" value="1"/>
</dbReference>
<dbReference type="PANTHER" id="PTHR13767">
    <property type="entry name" value="TRNA-PSEUDOURIDINE SYNTHASE"/>
    <property type="match status" value="1"/>
</dbReference>
<evidence type="ECO:0000256" key="4">
    <source>
        <dbReference type="ARBA" id="ARBA00023235"/>
    </source>
</evidence>
<dbReference type="InterPro" id="IPR014780">
    <property type="entry name" value="tRNA_psdUridine_synth_TruB"/>
</dbReference>
<dbReference type="NCBIfam" id="TIGR00431">
    <property type="entry name" value="TruB"/>
    <property type="match status" value="1"/>
</dbReference>
<dbReference type="GO" id="GO:0160148">
    <property type="term" value="F:tRNA pseudouridine(55) synthase activity"/>
    <property type="evidence" value="ECO:0007669"/>
    <property type="project" value="UniProtKB-EC"/>
</dbReference>
<keyword evidence="3 5" id="KW-0819">tRNA processing</keyword>
<accession>A0A0R2RJB3</accession>
<dbReference type="Proteomes" id="UP000051269">
    <property type="component" value="Unassembled WGS sequence"/>
</dbReference>
<dbReference type="EC" id="5.4.99.25" evidence="5"/>
<evidence type="ECO:0000313" key="8">
    <source>
        <dbReference type="EMBL" id="KRO62686.1"/>
    </source>
</evidence>
<evidence type="ECO:0000313" key="9">
    <source>
        <dbReference type="Proteomes" id="UP000051269"/>
    </source>
</evidence>
<comment type="similarity">
    <text evidence="2 5">Belongs to the pseudouridine synthase TruB family. Type 1 subfamily.</text>
</comment>
<evidence type="ECO:0000256" key="2">
    <source>
        <dbReference type="ARBA" id="ARBA00005642"/>
    </source>
</evidence>
<evidence type="ECO:0000259" key="7">
    <source>
        <dbReference type="Pfam" id="PF16198"/>
    </source>
</evidence>
<dbReference type="Pfam" id="PF01509">
    <property type="entry name" value="TruB_N"/>
    <property type="match status" value="1"/>
</dbReference>
<feature type="domain" description="Pseudouridine synthase II N-terminal" evidence="6">
    <location>
        <begin position="27"/>
        <end position="175"/>
    </location>
</feature>
<dbReference type="EMBL" id="LIBO01000043">
    <property type="protein sequence ID" value="KRO62686.1"/>
    <property type="molecule type" value="Genomic_DNA"/>
</dbReference>
<feature type="domain" description="tRNA pseudouridylate synthase B C-terminal" evidence="7">
    <location>
        <begin position="176"/>
        <end position="217"/>
    </location>
</feature>